<evidence type="ECO:0000313" key="2">
    <source>
        <dbReference type="Proteomes" id="UP000826195"/>
    </source>
</evidence>
<evidence type="ECO:0000313" key="1">
    <source>
        <dbReference type="EMBL" id="KAH0552549.1"/>
    </source>
</evidence>
<dbReference type="AlphaFoldDB" id="A0AAV7IKW4"/>
<proteinExistence type="predicted"/>
<accession>A0AAV7IKW4</accession>
<dbReference type="EMBL" id="JAHXZJ010001492">
    <property type="protein sequence ID" value="KAH0552549.1"/>
    <property type="molecule type" value="Genomic_DNA"/>
</dbReference>
<gene>
    <name evidence="1" type="ORF">KQX54_012249</name>
</gene>
<name>A0AAV7IKW4_COTGL</name>
<protein>
    <submittedName>
        <fullName evidence="1">Uncharacterized protein</fullName>
    </submittedName>
</protein>
<sequence>MASEPTSDLNAIDSDNSGKLFSAKELNTTAKLPKTKAEYQKVRILWFEKDRSKKKKKSCSTSNSMWYQ</sequence>
<comment type="caution">
    <text evidence="1">The sequence shown here is derived from an EMBL/GenBank/DDBJ whole genome shotgun (WGS) entry which is preliminary data.</text>
</comment>
<organism evidence="1 2">
    <name type="scientific">Cotesia glomerata</name>
    <name type="common">Lepidopteran parasitic wasp</name>
    <name type="synonym">Apanteles glomeratus</name>
    <dbReference type="NCBI Taxonomy" id="32391"/>
    <lineage>
        <taxon>Eukaryota</taxon>
        <taxon>Metazoa</taxon>
        <taxon>Ecdysozoa</taxon>
        <taxon>Arthropoda</taxon>
        <taxon>Hexapoda</taxon>
        <taxon>Insecta</taxon>
        <taxon>Pterygota</taxon>
        <taxon>Neoptera</taxon>
        <taxon>Endopterygota</taxon>
        <taxon>Hymenoptera</taxon>
        <taxon>Apocrita</taxon>
        <taxon>Ichneumonoidea</taxon>
        <taxon>Braconidae</taxon>
        <taxon>Microgastrinae</taxon>
        <taxon>Cotesia</taxon>
    </lineage>
</organism>
<dbReference type="Proteomes" id="UP000826195">
    <property type="component" value="Unassembled WGS sequence"/>
</dbReference>
<keyword evidence="2" id="KW-1185">Reference proteome</keyword>
<reference evidence="1 2" key="1">
    <citation type="journal article" date="2021" name="J. Hered.">
        <title>A chromosome-level genome assembly of the parasitoid wasp, Cotesia glomerata (Hymenoptera: Braconidae).</title>
        <authorList>
            <person name="Pinto B.J."/>
            <person name="Weis J.J."/>
            <person name="Gamble T."/>
            <person name="Ode P.J."/>
            <person name="Paul R."/>
            <person name="Zaspel J.M."/>
        </authorList>
    </citation>
    <scope>NUCLEOTIDE SEQUENCE [LARGE SCALE GENOMIC DNA]</scope>
    <source>
        <strain evidence="1">CgM1</strain>
    </source>
</reference>